<dbReference type="AlphaFoldDB" id="A0A2K0UJV2"/>
<sequence>MDDVRQGHVVDASLAYLQKLEDELRGLNGTQLGSSDSSTFGSPSARKRRRLESSSEGEGKTSKKTRIASASQDRSRQLPAELWHHIFSLLSPATLGRCLRVNRLFHKYLDPVSPFIISTPVIHVPTTRMLPTLPPDAIWRASRCLHWPGMPAPLKGKFELDMWRLACTRSCQFCGQLDKAYNATEDSSQPRRAGNTIVSPIFPFFINSCGNCLVEKSIKEVDFHLSTSKPSFISPGLPMVFLTPDMNVISPQEMRSVPVATTPIQVTKVYWPAQVERLQEEFEEVKRFGAAAVEEWKKGLDVRGIEKLHDASRWDRWLLSGGVRQMRRHLTQPTAANKPEWIRRKGSEIAKTLQKQRQDVETTVRIHLSNLADEIIRDWVKGRSIKKANCADFAAEVLAYVRKQFYKDGAKAASLTRGLILDDMRWIFEHKIGPLTNPHQKDFFRCKECQTKSKRYGFQAIIQHYAMKHRTKKLKSMSMLWRTEWPEEPPFRCSVEQKTSVSSAPEMHRYSDEDLVGPLETHYVRERREHAPHATEAPSTDMASQREQIHAQVETRDASRQTYVSGYRQPMSSTALYQSYGIVDVRTLPNGYYIERPAILHNYSIPPNAVYSNYTIGESYSNTGALSRVYNVYESRDPLANRRSGGWE</sequence>
<dbReference type="EMBL" id="MTYI01000023">
    <property type="protein sequence ID" value="PNP58068.1"/>
    <property type="molecule type" value="Genomic_DNA"/>
</dbReference>
<feature type="domain" description="F-box" evidence="2">
    <location>
        <begin position="78"/>
        <end position="118"/>
    </location>
</feature>
<evidence type="ECO:0000259" key="2">
    <source>
        <dbReference type="SMART" id="SM00256"/>
    </source>
</evidence>
<proteinExistence type="predicted"/>
<dbReference type="SUPFAM" id="SSF81383">
    <property type="entry name" value="F-box domain"/>
    <property type="match status" value="1"/>
</dbReference>
<organism evidence="3 4">
    <name type="scientific">Trichoderma harzianum</name>
    <name type="common">Hypocrea lixii</name>
    <dbReference type="NCBI Taxonomy" id="5544"/>
    <lineage>
        <taxon>Eukaryota</taxon>
        <taxon>Fungi</taxon>
        <taxon>Dikarya</taxon>
        <taxon>Ascomycota</taxon>
        <taxon>Pezizomycotina</taxon>
        <taxon>Sordariomycetes</taxon>
        <taxon>Hypocreomycetidae</taxon>
        <taxon>Hypocreales</taxon>
        <taxon>Hypocreaceae</taxon>
        <taxon>Trichoderma</taxon>
    </lineage>
</organism>
<feature type="compositionally biased region" description="Low complexity" evidence="1">
    <location>
        <begin position="34"/>
        <end position="44"/>
    </location>
</feature>
<dbReference type="Gene3D" id="1.20.1280.50">
    <property type="match status" value="1"/>
</dbReference>
<feature type="region of interest" description="Disordered" evidence="1">
    <location>
        <begin position="529"/>
        <end position="548"/>
    </location>
</feature>
<feature type="compositionally biased region" description="Polar residues" evidence="1">
    <location>
        <begin position="537"/>
        <end position="546"/>
    </location>
</feature>
<feature type="region of interest" description="Disordered" evidence="1">
    <location>
        <begin position="27"/>
        <end position="73"/>
    </location>
</feature>
<dbReference type="InterPro" id="IPR001810">
    <property type="entry name" value="F-box_dom"/>
</dbReference>
<dbReference type="SMART" id="SM00256">
    <property type="entry name" value="FBOX"/>
    <property type="match status" value="1"/>
</dbReference>
<name>A0A2K0UJV2_TRIHA</name>
<dbReference type="OrthoDB" id="2322499at2759"/>
<evidence type="ECO:0000313" key="4">
    <source>
        <dbReference type="Proteomes" id="UP000236290"/>
    </source>
</evidence>
<feature type="compositionally biased region" description="Basic and acidic residues" evidence="1">
    <location>
        <begin position="51"/>
        <end position="61"/>
    </location>
</feature>
<dbReference type="Proteomes" id="UP000236290">
    <property type="component" value="Unassembled WGS sequence"/>
</dbReference>
<evidence type="ECO:0000313" key="3">
    <source>
        <dbReference type="EMBL" id="PNP58068.1"/>
    </source>
</evidence>
<protein>
    <recommendedName>
        <fullName evidence="2">F-box domain-containing protein</fullName>
    </recommendedName>
</protein>
<evidence type="ECO:0000256" key="1">
    <source>
        <dbReference type="SAM" id="MobiDB-lite"/>
    </source>
</evidence>
<accession>A0A2K0UJV2</accession>
<gene>
    <name evidence="3" type="ORF">THARTR1_02226</name>
</gene>
<reference evidence="3 4" key="1">
    <citation type="submission" date="2017-02" db="EMBL/GenBank/DDBJ databases">
        <title>Genomes of Trichoderma spp. with biocontrol activity.</title>
        <authorList>
            <person name="Gardiner D."/>
            <person name="Kazan K."/>
            <person name="Vos C."/>
            <person name="Harvey P."/>
        </authorList>
    </citation>
    <scope>NUCLEOTIDE SEQUENCE [LARGE SCALE GENOMIC DNA]</scope>
    <source>
        <strain evidence="3 4">Tr1</strain>
    </source>
</reference>
<dbReference type="Pfam" id="PF12937">
    <property type="entry name" value="F-box-like"/>
    <property type="match status" value="1"/>
</dbReference>
<dbReference type="InterPro" id="IPR036047">
    <property type="entry name" value="F-box-like_dom_sf"/>
</dbReference>
<dbReference type="CDD" id="cd09917">
    <property type="entry name" value="F-box_SF"/>
    <property type="match status" value="1"/>
</dbReference>
<comment type="caution">
    <text evidence="3">The sequence shown here is derived from an EMBL/GenBank/DDBJ whole genome shotgun (WGS) entry which is preliminary data.</text>
</comment>